<keyword evidence="3 8" id="KW-0641">Proline biosynthesis</keyword>
<dbReference type="HAMAP" id="MF_00456">
    <property type="entry name" value="ProB"/>
    <property type="match status" value="1"/>
</dbReference>
<feature type="binding site" evidence="8">
    <location>
        <position position="146"/>
    </location>
    <ligand>
        <name>substrate</name>
    </ligand>
</feature>
<evidence type="ECO:0000256" key="3">
    <source>
        <dbReference type="ARBA" id="ARBA00022650"/>
    </source>
</evidence>
<dbReference type="InterPro" id="IPR036393">
    <property type="entry name" value="AceGlu_kinase-like_sf"/>
</dbReference>
<feature type="domain" description="PUA" evidence="9">
    <location>
        <begin position="286"/>
        <end position="369"/>
    </location>
</feature>
<dbReference type="SUPFAM" id="SSF88697">
    <property type="entry name" value="PUA domain-like"/>
    <property type="match status" value="1"/>
</dbReference>
<dbReference type="PROSITE" id="PS00902">
    <property type="entry name" value="GLUTAMATE_5_KINASE"/>
    <property type="match status" value="1"/>
</dbReference>
<keyword evidence="4 8" id="KW-0808">Transferase</keyword>
<organism evidence="10 11">
    <name type="scientific">Ramlibacter montanisoli</name>
    <dbReference type="NCBI Taxonomy" id="2732512"/>
    <lineage>
        <taxon>Bacteria</taxon>
        <taxon>Pseudomonadati</taxon>
        <taxon>Pseudomonadota</taxon>
        <taxon>Betaproteobacteria</taxon>
        <taxon>Burkholderiales</taxon>
        <taxon>Comamonadaceae</taxon>
        <taxon>Ramlibacter</taxon>
    </lineage>
</organism>
<comment type="function">
    <text evidence="8">Catalyzes the transfer of a phosphate group to glutamate to form L-glutamate 5-phosphate.</text>
</comment>
<dbReference type="UniPathway" id="UPA00098">
    <property type="reaction ID" value="UER00359"/>
</dbReference>
<proteinExistence type="inferred from homology"/>
<dbReference type="GO" id="GO:0003723">
    <property type="term" value="F:RNA binding"/>
    <property type="evidence" value="ECO:0007669"/>
    <property type="project" value="InterPro"/>
</dbReference>
<dbReference type="CDD" id="cd04242">
    <property type="entry name" value="AAK_G5K_ProB"/>
    <property type="match status" value="1"/>
</dbReference>
<keyword evidence="2 8" id="KW-0028">Amino-acid biosynthesis</keyword>
<evidence type="ECO:0000256" key="1">
    <source>
        <dbReference type="ARBA" id="ARBA00022490"/>
    </source>
</evidence>
<evidence type="ECO:0000256" key="7">
    <source>
        <dbReference type="ARBA" id="ARBA00022840"/>
    </source>
</evidence>
<feature type="binding site" evidence="8">
    <location>
        <position position="59"/>
    </location>
    <ligand>
        <name>substrate</name>
    </ligand>
</feature>
<dbReference type="RefSeq" id="WP_171556534.1">
    <property type="nucleotide sequence ID" value="NZ_JABFCS010000001.1"/>
</dbReference>
<name>A0A849KD13_9BURK</name>
<dbReference type="Gene3D" id="2.30.130.10">
    <property type="entry name" value="PUA domain"/>
    <property type="match status" value="1"/>
</dbReference>
<dbReference type="PANTHER" id="PTHR43654">
    <property type="entry name" value="GLUTAMATE 5-KINASE"/>
    <property type="match status" value="1"/>
</dbReference>
<dbReference type="CDD" id="cd21157">
    <property type="entry name" value="PUA_G5K"/>
    <property type="match status" value="1"/>
</dbReference>
<comment type="pathway">
    <text evidence="8">Amino-acid biosynthesis; L-proline biosynthesis; L-glutamate 5-semialdehyde from L-glutamate: step 1/2.</text>
</comment>
<dbReference type="PANTHER" id="PTHR43654:SF1">
    <property type="entry name" value="ISOPENTENYL PHOSPHATE KINASE"/>
    <property type="match status" value="1"/>
</dbReference>
<dbReference type="GO" id="GO:0005524">
    <property type="term" value="F:ATP binding"/>
    <property type="evidence" value="ECO:0007669"/>
    <property type="project" value="UniProtKB-KW"/>
</dbReference>
<dbReference type="InterPro" id="IPR005715">
    <property type="entry name" value="Glu_5kinase/COase_Synthase"/>
</dbReference>
<dbReference type="SMART" id="SM00359">
    <property type="entry name" value="PUA"/>
    <property type="match status" value="1"/>
</dbReference>
<comment type="caution">
    <text evidence="8">Lacks conserved residue(s) required for the propagation of feature annotation.</text>
</comment>
<dbReference type="NCBIfam" id="TIGR01027">
    <property type="entry name" value="proB"/>
    <property type="match status" value="1"/>
</dbReference>
<feature type="binding site" evidence="8">
    <location>
        <position position="19"/>
    </location>
    <ligand>
        <name>ATP</name>
        <dbReference type="ChEBI" id="CHEBI:30616"/>
    </ligand>
</feature>
<dbReference type="Pfam" id="PF00696">
    <property type="entry name" value="AA_kinase"/>
    <property type="match status" value="1"/>
</dbReference>
<dbReference type="PIRSF" id="PIRSF000729">
    <property type="entry name" value="GK"/>
    <property type="match status" value="1"/>
</dbReference>
<gene>
    <name evidence="8" type="primary">proB</name>
    <name evidence="10" type="ORF">HK415_01685</name>
</gene>
<accession>A0A849KD13</accession>
<keyword evidence="11" id="KW-1185">Reference proteome</keyword>
<evidence type="ECO:0000256" key="6">
    <source>
        <dbReference type="ARBA" id="ARBA00022777"/>
    </source>
</evidence>
<evidence type="ECO:0000313" key="11">
    <source>
        <dbReference type="Proteomes" id="UP000552954"/>
    </source>
</evidence>
<dbReference type="InterPro" id="IPR011529">
    <property type="entry name" value="Glu_5kinase"/>
</dbReference>
<evidence type="ECO:0000259" key="9">
    <source>
        <dbReference type="SMART" id="SM00359"/>
    </source>
</evidence>
<comment type="subcellular location">
    <subcellularLocation>
        <location evidence="8">Cytoplasm</location>
    </subcellularLocation>
</comment>
<comment type="caution">
    <text evidence="10">The sequence shown here is derived from an EMBL/GenBank/DDBJ whole genome shotgun (WGS) entry which is preliminary data.</text>
</comment>
<comment type="catalytic activity">
    <reaction evidence="8">
        <text>L-glutamate + ATP = L-glutamyl 5-phosphate + ADP</text>
        <dbReference type="Rhea" id="RHEA:14877"/>
        <dbReference type="ChEBI" id="CHEBI:29985"/>
        <dbReference type="ChEBI" id="CHEBI:30616"/>
        <dbReference type="ChEBI" id="CHEBI:58274"/>
        <dbReference type="ChEBI" id="CHEBI:456216"/>
        <dbReference type="EC" id="2.7.2.11"/>
    </reaction>
</comment>
<dbReference type="Gene3D" id="3.40.1160.10">
    <property type="entry name" value="Acetylglutamate kinase-like"/>
    <property type="match status" value="1"/>
</dbReference>
<dbReference type="GO" id="GO:0005829">
    <property type="term" value="C:cytosol"/>
    <property type="evidence" value="ECO:0007669"/>
    <property type="project" value="TreeGrafter"/>
</dbReference>
<dbReference type="SUPFAM" id="SSF53633">
    <property type="entry name" value="Carbamate kinase-like"/>
    <property type="match status" value="1"/>
</dbReference>
<dbReference type="Pfam" id="PF01472">
    <property type="entry name" value="PUA"/>
    <property type="match status" value="1"/>
</dbReference>
<dbReference type="InterPro" id="IPR019797">
    <property type="entry name" value="Glutamate_5-kinase_CS"/>
</dbReference>
<reference evidence="10 11" key="2">
    <citation type="submission" date="2020-06" db="EMBL/GenBank/DDBJ databases">
        <title>Ramlibacter rhizophilus sp. nov., isolated from rhizosphere soil of national flower Mugunghwa from South Korea.</title>
        <authorList>
            <person name="Zheng-Fei Y."/>
            <person name="Huan T."/>
        </authorList>
    </citation>
    <scope>NUCLEOTIDE SEQUENCE [LARGE SCALE GENOMIC DNA]</scope>
    <source>
        <strain evidence="10 11">B156</strain>
    </source>
</reference>
<dbReference type="GO" id="GO:0004349">
    <property type="term" value="F:glutamate 5-kinase activity"/>
    <property type="evidence" value="ECO:0007669"/>
    <property type="project" value="UniProtKB-UniRule"/>
</dbReference>
<comment type="similarity">
    <text evidence="8">Belongs to the glutamate 5-kinase family.</text>
</comment>
<dbReference type="InterPro" id="IPR002478">
    <property type="entry name" value="PUA"/>
</dbReference>
<sequence>MSDRTDSAALREARRIVVKVGSSLVTNDGRGLDERAIGEWSRQLAGLAAQGREVIMVSSGAIAEGMKRLGWVTRPHELDKLQAAAAVGQMGLAQMYETKLREHGMASAQVLLTHADLADRERYLNARSTLLTLLSLHVVPVINENDTVVNDEIKFGDNDTLGALVANLVEADLLVILTDQKGLYSADPRKDPQARFIREARAGEASLEQMAGGAGSSIGKGGMITKVLAAKRAAGSGASTVIAWGREPDCLLRLAQGEIIGTLLVAPTQKSQARKRWMSDQLQLRGAVTVDAGAAGKLRTEGKSLLPIGMVAVEGDFSRGEVIAVRDPAGLEIARGLANYAAAEARLLCRKPSGEIEKLLGYVAEPEMIHRTNLVVTR</sequence>
<feature type="binding site" evidence="8">
    <location>
        <position position="158"/>
    </location>
    <ligand>
        <name>substrate</name>
    </ligand>
</feature>
<evidence type="ECO:0000256" key="8">
    <source>
        <dbReference type="HAMAP-Rule" id="MF_00456"/>
    </source>
</evidence>
<dbReference type="FunFam" id="3.40.1160.10:FF:000018">
    <property type="entry name" value="Glutamate 5-kinase"/>
    <property type="match status" value="1"/>
</dbReference>
<evidence type="ECO:0000256" key="5">
    <source>
        <dbReference type="ARBA" id="ARBA00022741"/>
    </source>
</evidence>
<keyword evidence="1 8" id="KW-0963">Cytoplasm</keyword>
<keyword evidence="5 8" id="KW-0547">Nucleotide-binding</keyword>
<dbReference type="InterPro" id="IPR036974">
    <property type="entry name" value="PUA_sf"/>
</dbReference>
<dbReference type="Proteomes" id="UP000552954">
    <property type="component" value="Unassembled WGS sequence"/>
</dbReference>
<dbReference type="PROSITE" id="PS50890">
    <property type="entry name" value="PUA"/>
    <property type="match status" value="1"/>
</dbReference>
<dbReference type="GO" id="GO:0055129">
    <property type="term" value="P:L-proline biosynthetic process"/>
    <property type="evidence" value="ECO:0007669"/>
    <property type="project" value="UniProtKB-UniRule"/>
</dbReference>
<keyword evidence="7 8" id="KW-0067">ATP-binding</keyword>
<dbReference type="EMBL" id="JABFCS010000001">
    <property type="protein sequence ID" value="NNU42143.1"/>
    <property type="molecule type" value="Genomic_DNA"/>
</dbReference>
<dbReference type="InterPro" id="IPR041739">
    <property type="entry name" value="G5K_ProB"/>
</dbReference>
<dbReference type="InterPro" id="IPR001057">
    <property type="entry name" value="Glu/AcGlu_kinase"/>
</dbReference>
<dbReference type="PRINTS" id="PR00474">
    <property type="entry name" value="GLU5KINASE"/>
</dbReference>
<dbReference type="InterPro" id="IPR001048">
    <property type="entry name" value="Asp/Glu/Uridylate_kinase"/>
</dbReference>
<protein>
    <recommendedName>
        <fullName evidence="8">Glutamate 5-kinase</fullName>
        <ecNumber evidence="8">2.7.2.11</ecNumber>
    </recommendedName>
    <alternativeName>
        <fullName evidence="8">Gamma-glutamyl kinase</fullName>
        <shortName evidence="8">GK</shortName>
    </alternativeName>
</protein>
<dbReference type="EC" id="2.7.2.11" evidence="8"/>
<dbReference type="AlphaFoldDB" id="A0A849KD13"/>
<evidence type="ECO:0000256" key="2">
    <source>
        <dbReference type="ARBA" id="ARBA00022605"/>
    </source>
</evidence>
<reference evidence="10 11" key="1">
    <citation type="submission" date="2020-05" db="EMBL/GenBank/DDBJ databases">
        <authorList>
            <person name="Khan S.A."/>
            <person name="Jeon C.O."/>
            <person name="Chun B.H."/>
        </authorList>
    </citation>
    <scope>NUCLEOTIDE SEQUENCE [LARGE SCALE GENOMIC DNA]</scope>
    <source>
        <strain evidence="10 11">B156</strain>
    </source>
</reference>
<dbReference type="InterPro" id="IPR015947">
    <property type="entry name" value="PUA-like_sf"/>
</dbReference>
<feature type="binding site" evidence="8">
    <location>
        <begin position="178"/>
        <end position="179"/>
    </location>
    <ligand>
        <name>ATP</name>
        <dbReference type="ChEBI" id="CHEBI:30616"/>
    </ligand>
</feature>
<evidence type="ECO:0000256" key="4">
    <source>
        <dbReference type="ARBA" id="ARBA00022679"/>
    </source>
</evidence>
<evidence type="ECO:0000313" key="10">
    <source>
        <dbReference type="EMBL" id="NNU42143.1"/>
    </source>
</evidence>
<keyword evidence="6 8" id="KW-0418">Kinase</keyword>